<protein>
    <submittedName>
        <fullName evidence="1">Pau26</fullName>
    </submittedName>
</protein>
<name>A0A075EZH3_9ACTN</name>
<organism evidence="1">
    <name type="scientific">Streptomyces paulus</name>
    <dbReference type="NCBI Taxonomy" id="285551"/>
    <lineage>
        <taxon>Bacteria</taxon>
        <taxon>Bacillati</taxon>
        <taxon>Actinomycetota</taxon>
        <taxon>Actinomycetes</taxon>
        <taxon>Kitasatosporales</taxon>
        <taxon>Streptomycetaceae</taxon>
        <taxon>Streptomyces</taxon>
    </lineage>
</organism>
<proteinExistence type="predicted"/>
<dbReference type="EMBL" id="KJ721164">
    <property type="protein sequence ID" value="AIE54193.1"/>
    <property type="molecule type" value="Genomic_DNA"/>
</dbReference>
<sequence>MFYHVCFVVPDIDEAMEDLSRTVGAQWSGVLEDSLGDWDYRLAFSRGGPPYLELVQGPPGSPWDSSLGARCHHLGFWTESVEQSSARLSREGFEEEFSACPLGRPYVYHKVKSIGVDLELMDISRQSKFLSSWDPEGQPMPPFDG</sequence>
<accession>A0A075EZH3</accession>
<dbReference type="Pfam" id="PF13669">
    <property type="entry name" value="Glyoxalase_4"/>
    <property type="match status" value="1"/>
</dbReference>
<dbReference type="SUPFAM" id="SSF54593">
    <property type="entry name" value="Glyoxalase/Bleomycin resistance protein/Dihydroxybiphenyl dioxygenase"/>
    <property type="match status" value="1"/>
</dbReference>
<dbReference type="AlphaFoldDB" id="A0A075EZH3"/>
<dbReference type="Gene3D" id="3.10.180.10">
    <property type="entry name" value="2,3-Dihydroxybiphenyl 1,2-Dioxygenase, domain 1"/>
    <property type="match status" value="1"/>
</dbReference>
<dbReference type="InterPro" id="IPR029068">
    <property type="entry name" value="Glyas_Bleomycin-R_OHBP_Dase"/>
</dbReference>
<reference evidence="1" key="1">
    <citation type="submission" date="2014-04" db="EMBL/GenBank/DDBJ databases">
        <title>Paulomycin gene cluster.</title>
        <authorList>
            <person name="Li J."/>
            <person name="Xie Z."/>
            <person name="Ai G."/>
            <person name="Chen Y."/>
        </authorList>
    </citation>
    <scope>NUCLEOTIDE SEQUENCE</scope>
    <source>
        <strain evidence="1">NRRL8115</strain>
    </source>
</reference>
<evidence type="ECO:0000313" key="1">
    <source>
        <dbReference type="EMBL" id="AIE54193.1"/>
    </source>
</evidence>